<reference evidence="2" key="1">
    <citation type="journal article" date="2014" name="Front. Microbiol.">
        <title>High frequency of phylogenetically diverse reductive dehalogenase-homologous genes in deep subseafloor sedimentary metagenomes.</title>
        <authorList>
            <person name="Kawai M."/>
            <person name="Futagami T."/>
            <person name="Toyoda A."/>
            <person name="Takaki Y."/>
            <person name="Nishi S."/>
            <person name="Hori S."/>
            <person name="Arai W."/>
            <person name="Tsubouchi T."/>
            <person name="Morono Y."/>
            <person name="Uchiyama I."/>
            <person name="Ito T."/>
            <person name="Fujiyama A."/>
            <person name="Inagaki F."/>
            <person name="Takami H."/>
        </authorList>
    </citation>
    <scope>NUCLEOTIDE SEQUENCE</scope>
    <source>
        <strain evidence="2">Expedition CK06-06</strain>
    </source>
</reference>
<sequence length="185" mass="19499">MKLYPKRKFVGKPPTYLYPLDGEQIQPASIIARSIKNLTLTNAKIATLDASKITTGYLSADRIEAGSIDAKIANIAYAKITDVAIVNADVVNLDAGKITTGTLVVARTEAKCTDATADKTSTHTCNSPDDASASSRANAGLDSSGFVQKVVQGTKITGTPATGLNLTPTYMGYYDGSAWKSFIKS</sequence>
<dbReference type="AlphaFoldDB" id="X1KGF1"/>
<organism evidence="2">
    <name type="scientific">marine sediment metagenome</name>
    <dbReference type="NCBI Taxonomy" id="412755"/>
    <lineage>
        <taxon>unclassified sequences</taxon>
        <taxon>metagenomes</taxon>
        <taxon>ecological metagenomes</taxon>
    </lineage>
</organism>
<dbReference type="EMBL" id="BARV01005957">
    <property type="protein sequence ID" value="GAI05753.1"/>
    <property type="molecule type" value="Genomic_DNA"/>
</dbReference>
<evidence type="ECO:0000256" key="1">
    <source>
        <dbReference type="SAM" id="MobiDB-lite"/>
    </source>
</evidence>
<accession>X1KGF1</accession>
<proteinExistence type="predicted"/>
<protein>
    <submittedName>
        <fullName evidence="2">Uncharacterized protein</fullName>
    </submittedName>
</protein>
<feature type="non-terminal residue" evidence="2">
    <location>
        <position position="185"/>
    </location>
</feature>
<name>X1KGF1_9ZZZZ</name>
<feature type="compositionally biased region" description="Polar residues" evidence="1">
    <location>
        <begin position="122"/>
        <end position="137"/>
    </location>
</feature>
<comment type="caution">
    <text evidence="2">The sequence shown here is derived from an EMBL/GenBank/DDBJ whole genome shotgun (WGS) entry which is preliminary data.</text>
</comment>
<gene>
    <name evidence="2" type="ORF">S06H3_12133</name>
</gene>
<evidence type="ECO:0000313" key="2">
    <source>
        <dbReference type="EMBL" id="GAI05753.1"/>
    </source>
</evidence>
<feature type="region of interest" description="Disordered" evidence="1">
    <location>
        <begin position="117"/>
        <end position="138"/>
    </location>
</feature>